<evidence type="ECO:0000313" key="2">
    <source>
        <dbReference type="Proteomes" id="UP000662857"/>
    </source>
</evidence>
<evidence type="ECO:0000313" key="1">
    <source>
        <dbReference type="EMBL" id="QSB17530.1"/>
    </source>
</evidence>
<dbReference type="EMBL" id="CP070499">
    <property type="protein sequence ID" value="QSB17530.1"/>
    <property type="molecule type" value="Genomic_DNA"/>
</dbReference>
<accession>A0A895YTV3</accession>
<keyword evidence="2" id="KW-1185">Reference proteome</keyword>
<sequence>MLATPTLMPVEAAFATVRRRQGAEGMRGLAPGLLVPEGAVDWWPAANLLHGDTGLDLDRLLGAAASRWGASPHAAAALAWRSYTYWLSLPVILGWAVARRVLLVHPDDVQLRFGGEQQLLQVGMRRLRWAVLPDDPLAGAAAGGELTVVGSESELLGVLRASLRESHLDPLLTEVQHRVRLGSRPLWGSLASAVAYAVIRGVEGSAETLLDTAGRLLSALDLTNLVSIDDGPEGLAVRRHTCCLAFTLPKPKVCASCCLRG</sequence>
<gene>
    <name evidence="1" type="ORF">JQS43_23490</name>
</gene>
<proteinExistence type="predicted"/>
<protein>
    <submittedName>
        <fullName evidence="1">(2Fe-2S)-binding protein</fullName>
    </submittedName>
</protein>
<organism evidence="1 2">
    <name type="scientific">Natronosporangium hydrolyticum</name>
    <dbReference type="NCBI Taxonomy" id="2811111"/>
    <lineage>
        <taxon>Bacteria</taxon>
        <taxon>Bacillati</taxon>
        <taxon>Actinomycetota</taxon>
        <taxon>Actinomycetes</taxon>
        <taxon>Micromonosporales</taxon>
        <taxon>Micromonosporaceae</taxon>
        <taxon>Natronosporangium</taxon>
    </lineage>
</organism>
<name>A0A895YTV3_9ACTN</name>
<dbReference type="Proteomes" id="UP000662857">
    <property type="component" value="Chromosome"/>
</dbReference>
<dbReference type="AlphaFoldDB" id="A0A895YTV3"/>
<reference evidence="1" key="1">
    <citation type="submission" date="2021-02" db="EMBL/GenBank/DDBJ databases">
        <title>Natrosporangium hydrolyticum gen. nov., sp. nov, a haloalkaliphilic actinobacterium from a soda solonchak soil.</title>
        <authorList>
            <person name="Sorokin D.Y."/>
            <person name="Khijniak T.V."/>
            <person name="Zakharycheva A.P."/>
            <person name="Boueva O.V."/>
            <person name="Ariskina E.V."/>
            <person name="Hahnke R.L."/>
            <person name="Bunk B."/>
            <person name="Sproer C."/>
            <person name="Schumann P."/>
            <person name="Evtushenko L.I."/>
            <person name="Kublanov I.V."/>
        </authorList>
    </citation>
    <scope>NUCLEOTIDE SEQUENCE</scope>
    <source>
        <strain evidence="1">DSM 106523</strain>
    </source>
</reference>
<dbReference type="KEGG" id="nhy:JQS43_23490"/>